<name>E3FE90_STIAD</name>
<accession>E3FE90</accession>
<evidence type="ECO:0000313" key="1">
    <source>
        <dbReference type="EMBL" id="ADO73860.1"/>
    </source>
</evidence>
<dbReference type="EMBL" id="CP002271">
    <property type="protein sequence ID" value="ADO73860.1"/>
    <property type="molecule type" value="Genomic_DNA"/>
</dbReference>
<proteinExistence type="predicted"/>
<evidence type="ECO:0000313" key="2">
    <source>
        <dbReference type="Proteomes" id="UP000001351"/>
    </source>
</evidence>
<gene>
    <name evidence="1" type="ordered locus">STAUR_6103</name>
</gene>
<keyword evidence="2" id="KW-1185">Reference proteome</keyword>
<dbReference type="KEGG" id="sur:STAUR_6103"/>
<dbReference type="Proteomes" id="UP000001351">
    <property type="component" value="Chromosome"/>
</dbReference>
<dbReference type="AlphaFoldDB" id="E3FE90"/>
<reference evidence="1 2" key="1">
    <citation type="journal article" date="2011" name="Mol. Biol. Evol.">
        <title>Comparative genomic analysis of fruiting body formation in Myxococcales.</title>
        <authorList>
            <person name="Huntley S."/>
            <person name="Hamann N."/>
            <person name="Wegener-Feldbrugge S."/>
            <person name="Treuner-Lange A."/>
            <person name="Kube M."/>
            <person name="Reinhardt R."/>
            <person name="Klages S."/>
            <person name="Muller R."/>
            <person name="Ronning C.M."/>
            <person name="Nierman W.C."/>
            <person name="Sogaard-Andersen L."/>
        </authorList>
    </citation>
    <scope>NUCLEOTIDE SEQUENCE [LARGE SCALE GENOMIC DNA]</scope>
    <source>
        <strain evidence="1 2">DW4/3-1</strain>
    </source>
</reference>
<sequence length="121" mass="12787">MPCCLNCDGRLPHGARQRAQRASAKAQFPDGFPPCPFEHHDAMEAHAHCALERLNCPTDVPWAGPNGGHLEPGVACLVELVAADPAQAGALSEGFSQGSAGYARDTVLAMSPWPFNLESIP</sequence>
<dbReference type="STRING" id="378806.STAUR_6103"/>
<organism evidence="1 2">
    <name type="scientific">Stigmatella aurantiaca (strain DW4/3-1)</name>
    <dbReference type="NCBI Taxonomy" id="378806"/>
    <lineage>
        <taxon>Bacteria</taxon>
        <taxon>Pseudomonadati</taxon>
        <taxon>Myxococcota</taxon>
        <taxon>Myxococcia</taxon>
        <taxon>Myxococcales</taxon>
        <taxon>Cystobacterineae</taxon>
        <taxon>Archangiaceae</taxon>
        <taxon>Stigmatella</taxon>
    </lineage>
</organism>
<protein>
    <submittedName>
        <fullName evidence="1">Uncharacterized protein</fullName>
    </submittedName>
</protein>
<dbReference type="HOGENOM" id="CLU_2036617_0_0_7"/>